<dbReference type="Proteomes" id="UP001652504">
    <property type="component" value="Unassembled WGS sequence"/>
</dbReference>
<gene>
    <name evidence="1" type="ORF">OE749_15050</name>
</gene>
<organism evidence="1 2">
    <name type="scientific">Fluctibacter corallii</name>
    <dbReference type="NCBI Taxonomy" id="2984329"/>
    <lineage>
        <taxon>Bacteria</taxon>
        <taxon>Pseudomonadati</taxon>
        <taxon>Pseudomonadota</taxon>
        <taxon>Gammaproteobacteria</taxon>
        <taxon>Alteromonadales</taxon>
        <taxon>Alteromonadaceae</taxon>
        <taxon>Fluctibacter</taxon>
    </lineage>
</organism>
<evidence type="ECO:0000313" key="1">
    <source>
        <dbReference type="EMBL" id="MCV2886009.1"/>
    </source>
</evidence>
<evidence type="ECO:0000313" key="2">
    <source>
        <dbReference type="Proteomes" id="UP001652504"/>
    </source>
</evidence>
<sequence>MSNQEGMEKSTLSVVKDRRRFLKKAGSGIVITSLPAQSVWGACSVSGAMSGNMSAAHADKHQCSMPVLPNGRSPGFWKTRNGVQGAFLNLNQKIQEVNHSNMRNSDKKAMKKSYRECYKTSIENFITNVSMGLPQDLITSSDNLAAALASNGSGDGNMLYHLAAVYLNAYYGFYGSGYQGNMQAAQQLVTDILLFAYSEINQGRPESVSAISWNMSGEPVSGFVVTQLPCA</sequence>
<protein>
    <recommendedName>
        <fullName evidence="3">Tat pathway signal sequence domain protein</fullName>
    </recommendedName>
</protein>
<dbReference type="RefSeq" id="WP_263713300.1">
    <property type="nucleotide sequence ID" value="NZ_JAOWKX010000008.1"/>
</dbReference>
<dbReference type="EMBL" id="JAOWKX010000008">
    <property type="protein sequence ID" value="MCV2886009.1"/>
    <property type="molecule type" value="Genomic_DNA"/>
</dbReference>
<evidence type="ECO:0008006" key="3">
    <source>
        <dbReference type="Google" id="ProtNLM"/>
    </source>
</evidence>
<comment type="caution">
    <text evidence="1">The sequence shown here is derived from an EMBL/GenBank/DDBJ whole genome shotgun (WGS) entry which is preliminary data.</text>
</comment>
<keyword evidence="2" id="KW-1185">Reference proteome</keyword>
<proteinExistence type="predicted"/>
<accession>A0ABT3ABF9</accession>
<reference evidence="1 2" key="1">
    <citation type="submission" date="2022-10" db="EMBL/GenBank/DDBJ databases">
        <title>Aestuariibacter sp. AA17 isolated from Montipora capitata coral fragment.</title>
        <authorList>
            <person name="Emsley S.A."/>
            <person name="Pfannmuller K.M."/>
            <person name="Loughran R.M."/>
            <person name="Shlafstein M."/>
            <person name="Papke E."/>
            <person name="Saw J.H."/>
            <person name="Ushijima B."/>
            <person name="Videau P."/>
        </authorList>
    </citation>
    <scope>NUCLEOTIDE SEQUENCE [LARGE SCALE GENOMIC DNA]</scope>
    <source>
        <strain evidence="1 2">AA17</strain>
    </source>
</reference>
<name>A0ABT3ABF9_9ALTE</name>